<reference evidence="1" key="2">
    <citation type="submission" date="2021-03" db="UniProtKB">
        <authorList>
            <consortium name="EnsemblPlants"/>
        </authorList>
    </citation>
    <scope>IDENTIFICATION</scope>
</reference>
<evidence type="ECO:0000313" key="2">
    <source>
        <dbReference type="Proteomes" id="UP000596661"/>
    </source>
</evidence>
<organism evidence="1 2">
    <name type="scientific">Cannabis sativa</name>
    <name type="common">Hemp</name>
    <name type="synonym">Marijuana</name>
    <dbReference type="NCBI Taxonomy" id="3483"/>
    <lineage>
        <taxon>Eukaryota</taxon>
        <taxon>Viridiplantae</taxon>
        <taxon>Streptophyta</taxon>
        <taxon>Embryophyta</taxon>
        <taxon>Tracheophyta</taxon>
        <taxon>Spermatophyta</taxon>
        <taxon>Magnoliopsida</taxon>
        <taxon>eudicotyledons</taxon>
        <taxon>Gunneridae</taxon>
        <taxon>Pentapetalae</taxon>
        <taxon>rosids</taxon>
        <taxon>fabids</taxon>
        <taxon>Rosales</taxon>
        <taxon>Cannabaceae</taxon>
        <taxon>Cannabis</taxon>
    </lineage>
</organism>
<dbReference type="Gramene" id="novel_model_5133_5bd9a17a">
    <property type="protein sequence ID" value="cds.novel_model_5133_5bd9a17a"/>
    <property type="gene ID" value="novel_gene_2673_5bd9a17a"/>
</dbReference>
<dbReference type="Proteomes" id="UP000596661">
    <property type="component" value="Chromosome 6"/>
</dbReference>
<keyword evidence="2" id="KW-1185">Reference proteome</keyword>
<name>A0A803R4W0_CANSA</name>
<dbReference type="AlphaFoldDB" id="A0A803R4W0"/>
<protein>
    <submittedName>
        <fullName evidence="1">Uncharacterized protein</fullName>
    </submittedName>
</protein>
<evidence type="ECO:0000313" key="1">
    <source>
        <dbReference type="EnsemblPlants" id="cds.novel_model_5133_5bd9a17a"/>
    </source>
</evidence>
<accession>A0A803R4W0</accession>
<proteinExistence type="predicted"/>
<sequence length="104" mass="12472">MLFMMFLRGLSSFHLTVLESQGVKVRIQNEKTHKEQFLPWHLLIVCHILVHRCHLVTVLHQQHHHLQVRIKMWKGLDLPLYFCLLSQQRRTGRILWPPTKLGLH</sequence>
<dbReference type="EMBL" id="UZAU01000582">
    <property type="status" value="NOT_ANNOTATED_CDS"/>
    <property type="molecule type" value="Genomic_DNA"/>
</dbReference>
<dbReference type="EnsemblPlants" id="novel_model_5133_5bd9a17a">
    <property type="protein sequence ID" value="cds.novel_model_5133_5bd9a17a"/>
    <property type="gene ID" value="novel_gene_2673_5bd9a17a"/>
</dbReference>
<reference evidence="1" key="1">
    <citation type="submission" date="2018-11" db="EMBL/GenBank/DDBJ databases">
        <authorList>
            <person name="Grassa J C."/>
        </authorList>
    </citation>
    <scope>NUCLEOTIDE SEQUENCE [LARGE SCALE GENOMIC DNA]</scope>
</reference>